<organism evidence="2 3">
    <name type="scientific">Nesidiocoris tenuis</name>
    <dbReference type="NCBI Taxonomy" id="355587"/>
    <lineage>
        <taxon>Eukaryota</taxon>
        <taxon>Metazoa</taxon>
        <taxon>Ecdysozoa</taxon>
        <taxon>Arthropoda</taxon>
        <taxon>Hexapoda</taxon>
        <taxon>Insecta</taxon>
        <taxon>Pterygota</taxon>
        <taxon>Neoptera</taxon>
        <taxon>Paraneoptera</taxon>
        <taxon>Hemiptera</taxon>
        <taxon>Heteroptera</taxon>
        <taxon>Panheteroptera</taxon>
        <taxon>Cimicomorpha</taxon>
        <taxon>Miridae</taxon>
        <taxon>Dicyphina</taxon>
        <taxon>Nesidiocoris</taxon>
    </lineage>
</organism>
<accession>A0A6H5FU65</accession>
<keyword evidence="3" id="KW-1185">Reference proteome</keyword>
<dbReference type="AlphaFoldDB" id="A0A6H5FU65"/>
<evidence type="ECO:0000256" key="1">
    <source>
        <dbReference type="SAM" id="MobiDB-lite"/>
    </source>
</evidence>
<name>A0A6H5FU65_9HEMI</name>
<feature type="compositionally biased region" description="Pro residues" evidence="1">
    <location>
        <begin position="46"/>
        <end position="57"/>
    </location>
</feature>
<proteinExistence type="predicted"/>
<dbReference type="Proteomes" id="UP000479000">
    <property type="component" value="Unassembled WGS sequence"/>
</dbReference>
<protein>
    <submittedName>
        <fullName evidence="2">Uncharacterized protein</fullName>
    </submittedName>
</protein>
<feature type="non-terminal residue" evidence="2">
    <location>
        <position position="1"/>
    </location>
</feature>
<evidence type="ECO:0000313" key="3">
    <source>
        <dbReference type="Proteomes" id="UP000479000"/>
    </source>
</evidence>
<dbReference type="EMBL" id="CADCXU010000116">
    <property type="protein sequence ID" value="CAA9993086.1"/>
    <property type="molecule type" value="Genomic_DNA"/>
</dbReference>
<gene>
    <name evidence="2" type="ORF">NTEN_LOCUS73</name>
</gene>
<evidence type="ECO:0000313" key="2">
    <source>
        <dbReference type="EMBL" id="CAA9993086.1"/>
    </source>
</evidence>
<feature type="region of interest" description="Disordered" evidence="1">
    <location>
        <begin position="34"/>
        <end position="75"/>
    </location>
</feature>
<sequence length="75" mass="8070">AYLQWVTTHSLLQYSSSHSELATARLGQPTRMQRLEEAGSDGEPLPSTPSPLPPPGWPITHWLFPAPGGPVPTGL</sequence>
<reference evidence="2 3" key="1">
    <citation type="submission" date="2020-02" db="EMBL/GenBank/DDBJ databases">
        <authorList>
            <person name="Ferguson B K."/>
        </authorList>
    </citation>
    <scope>NUCLEOTIDE SEQUENCE [LARGE SCALE GENOMIC DNA]</scope>
</reference>